<name>D6BDH7_9FUSO</name>
<keyword evidence="2" id="KW-0547">Nucleotide-binding</keyword>
<feature type="domain" description="Protein kinase" evidence="6">
    <location>
        <begin position="1"/>
        <end position="179"/>
    </location>
</feature>
<reference evidence="8" key="1">
    <citation type="submission" date="2009-02" db="EMBL/GenBank/DDBJ databases">
        <title>The Genome Sequence of Shigella sp. D9.</title>
        <authorList>
            <consortium name="The Broad Institute Genome Sequencing Platform"/>
            <person name="Ward D."/>
            <person name="Young S.K."/>
            <person name="Kodira C.D."/>
            <person name="Zeng Q."/>
            <person name="Koehrsen M."/>
            <person name="Alvarado L."/>
            <person name="Berlin A."/>
            <person name="Borenstein D."/>
            <person name="Chen Z."/>
            <person name="Engels R."/>
            <person name="Freedman E."/>
            <person name="Gellesch M."/>
            <person name="Goldberg J."/>
            <person name="Griggs A."/>
            <person name="Gujja S."/>
            <person name="Heiman D."/>
            <person name="Hepburn T."/>
            <person name="Howarth C."/>
            <person name="Jen D."/>
            <person name="Larson L."/>
            <person name="Lewis B."/>
            <person name="Mehta T."/>
            <person name="Park D."/>
            <person name="Pearson M."/>
            <person name="Roberts A."/>
            <person name="Saif S."/>
            <person name="Shea T."/>
            <person name="Shenoy N."/>
            <person name="Sisk P."/>
            <person name="Stolte C."/>
            <person name="Sykes S."/>
            <person name="Walk T."/>
            <person name="White J."/>
            <person name="Yandava C."/>
            <person name="Allen-Vercoe E."/>
            <person name="Strauss J."/>
            <person name="Sibley C."/>
            <person name="White A."/>
            <person name="Ambrose C."/>
            <person name="Lander E."/>
            <person name="Nusbaum C."/>
            <person name="Galagan J."/>
            <person name="Birren B."/>
        </authorList>
    </citation>
    <scope>NUCLEOTIDE SEQUENCE [LARGE SCALE GENOMIC DNA]</scope>
    <source>
        <strain evidence="8">D11</strain>
    </source>
</reference>
<evidence type="ECO:0000313" key="7">
    <source>
        <dbReference type="EMBL" id="EFD80224.2"/>
    </source>
</evidence>
<dbReference type="PANTHER" id="PTHR11042">
    <property type="entry name" value="EUKARYOTIC TRANSLATION INITIATION FACTOR 2-ALPHA KINASE EIF2-ALPHA KINASE -RELATED"/>
    <property type="match status" value="1"/>
</dbReference>
<dbReference type="SUPFAM" id="SSF56112">
    <property type="entry name" value="Protein kinase-like (PK-like)"/>
    <property type="match status" value="1"/>
</dbReference>
<dbReference type="SMART" id="SM00220">
    <property type="entry name" value="S_TKc"/>
    <property type="match status" value="1"/>
</dbReference>
<protein>
    <submittedName>
        <fullName evidence="7">Serine/threonine protein kinase</fullName>
    </submittedName>
</protein>
<evidence type="ECO:0000259" key="6">
    <source>
        <dbReference type="PROSITE" id="PS50011"/>
    </source>
</evidence>
<comment type="similarity">
    <text evidence="5">Belongs to the protein kinase superfamily. Ser/Thr protein kinase family. GCN2 subfamily.</text>
</comment>
<dbReference type="PROSITE" id="PS00108">
    <property type="entry name" value="PROTEIN_KINASE_ST"/>
    <property type="match status" value="1"/>
</dbReference>
<evidence type="ECO:0000313" key="8">
    <source>
        <dbReference type="Proteomes" id="UP000004650"/>
    </source>
</evidence>
<dbReference type="EMBL" id="ACDS02000026">
    <property type="protein sequence ID" value="EFD80224.2"/>
    <property type="molecule type" value="Genomic_DNA"/>
</dbReference>
<dbReference type="GO" id="GO:0005737">
    <property type="term" value="C:cytoplasm"/>
    <property type="evidence" value="ECO:0007669"/>
    <property type="project" value="TreeGrafter"/>
</dbReference>
<dbReference type="InterPro" id="IPR011009">
    <property type="entry name" value="Kinase-like_dom_sf"/>
</dbReference>
<keyword evidence="1" id="KW-0808">Transferase</keyword>
<sequence>MPIAIPIMTYIIDNNIDILDIIQGAIELCCTLEKLHNNNISHRDIKPSNIYFYNNRYCLADFGLAELIGETNYYTKSDKGLGAIFTIAPEMKRNPKEADGKKADVFSLAKTIWMLLTKDEKGFDGVYNYLDPSHSLQYIHEYRDTHLVEINELLKEATDNEPNNRPDIKKFKEKLENWVEVYLDDYKSQISDWNFLNKQLFKSTPKSVSWENNEEIIEILNTIGQNPAYNHMFFHSGGGLDFSHAKIAEETDCIKLFTTDDFCYILKPKILYFENFSDCRWNYFLLELDNLKPIIEDSPFNDREHLVEDTPAHYVSAKYVQYGVYDYDTGVPLPDTYQEVCRYTAGKILFVMKKGPYNKIHATYDGRHGDCSHTNFRNYIKTLMDALNNIKIKYKDKIVSISNEQFEENILNSDSFSKNPFKRDTTFDKFKDEDYIQQQITKKIM</sequence>
<dbReference type="InterPro" id="IPR000719">
    <property type="entry name" value="Prot_kinase_dom"/>
</dbReference>
<comment type="caution">
    <text evidence="7">The sequence shown here is derived from an EMBL/GenBank/DDBJ whole genome shotgun (WGS) entry which is preliminary data.</text>
</comment>
<organism evidence="7 8">
    <name type="scientific">Fusobacterium animalis D11</name>
    <dbReference type="NCBI Taxonomy" id="556264"/>
    <lineage>
        <taxon>Bacteria</taxon>
        <taxon>Fusobacteriati</taxon>
        <taxon>Fusobacteriota</taxon>
        <taxon>Fusobacteriia</taxon>
        <taxon>Fusobacteriales</taxon>
        <taxon>Fusobacteriaceae</taxon>
        <taxon>Fusobacterium</taxon>
    </lineage>
</organism>
<accession>D6BDH7</accession>
<dbReference type="InterPro" id="IPR008271">
    <property type="entry name" value="Ser/Thr_kinase_AS"/>
</dbReference>
<dbReference type="InterPro" id="IPR050339">
    <property type="entry name" value="CC_SR_Kinase"/>
</dbReference>
<dbReference type="Pfam" id="PF07714">
    <property type="entry name" value="PK_Tyr_Ser-Thr"/>
    <property type="match status" value="1"/>
</dbReference>
<dbReference type="GO" id="GO:0005524">
    <property type="term" value="F:ATP binding"/>
    <property type="evidence" value="ECO:0007669"/>
    <property type="project" value="UniProtKB-KW"/>
</dbReference>
<dbReference type="Gene3D" id="1.10.510.10">
    <property type="entry name" value="Transferase(Phosphotransferase) domain 1"/>
    <property type="match status" value="1"/>
</dbReference>
<evidence type="ECO:0000256" key="4">
    <source>
        <dbReference type="ARBA" id="ARBA00022840"/>
    </source>
</evidence>
<dbReference type="Proteomes" id="UP000004650">
    <property type="component" value="Unassembled WGS sequence"/>
</dbReference>
<keyword evidence="3 7" id="KW-0418">Kinase</keyword>
<evidence type="ECO:0000256" key="1">
    <source>
        <dbReference type="ARBA" id="ARBA00022679"/>
    </source>
</evidence>
<dbReference type="GO" id="GO:0004674">
    <property type="term" value="F:protein serine/threonine kinase activity"/>
    <property type="evidence" value="ECO:0007669"/>
    <property type="project" value="UniProtKB-KW"/>
</dbReference>
<dbReference type="InterPro" id="IPR001245">
    <property type="entry name" value="Ser-Thr/Tyr_kinase_cat_dom"/>
</dbReference>
<evidence type="ECO:0000256" key="3">
    <source>
        <dbReference type="ARBA" id="ARBA00022777"/>
    </source>
</evidence>
<dbReference type="PROSITE" id="PS50011">
    <property type="entry name" value="PROTEIN_KINASE_DOM"/>
    <property type="match status" value="1"/>
</dbReference>
<keyword evidence="4" id="KW-0067">ATP-binding</keyword>
<evidence type="ECO:0000256" key="2">
    <source>
        <dbReference type="ARBA" id="ARBA00022741"/>
    </source>
</evidence>
<proteinExistence type="inferred from homology"/>
<reference evidence="7 8" key="2">
    <citation type="submission" date="2013-10" db="EMBL/GenBank/DDBJ databases">
        <title>The Genome Sequence of Fusobacterium nucleatum subsp. animalis D11.</title>
        <authorList>
            <consortium name="The Broad Institute Genomics Platform"/>
            <person name="Earl A."/>
            <person name="Ward D."/>
            <person name="Feldgarden M."/>
            <person name="Gevers D."/>
            <person name="Kostic A."/>
            <person name="Garrett W."/>
            <person name="Young S.K."/>
            <person name="Zeng Q."/>
            <person name="Gargeya S."/>
            <person name="Fitzgerald M."/>
            <person name="Abouelleil A."/>
            <person name="Alvarado L."/>
            <person name="Berlin A.M."/>
            <person name="Chapman S.B."/>
            <person name="Gainer-Dewar J."/>
            <person name="Goldberg J."/>
            <person name="Gnerre S."/>
            <person name="Griggs A."/>
            <person name="Gujja S."/>
            <person name="Hansen M."/>
            <person name="Howarth C."/>
            <person name="Imamovic A."/>
            <person name="Ireland A."/>
            <person name="Larimer J."/>
            <person name="McCowan C."/>
            <person name="Murphy C."/>
            <person name="Pearson M."/>
            <person name="Poon T.W."/>
            <person name="Priest M."/>
            <person name="Roberts A."/>
            <person name="Saif S."/>
            <person name="Shea T."/>
            <person name="Sykes S."/>
            <person name="Wortman J."/>
            <person name="Nusbaum C."/>
            <person name="Birren B."/>
        </authorList>
    </citation>
    <scope>NUCLEOTIDE SEQUENCE [LARGE SCALE GENOMIC DNA]</scope>
    <source>
        <strain evidence="7 8">D11</strain>
    </source>
</reference>
<gene>
    <name evidence="7" type="ORF">PSAG_00259</name>
</gene>
<keyword evidence="7" id="KW-0723">Serine/threonine-protein kinase</keyword>
<evidence type="ECO:0000256" key="5">
    <source>
        <dbReference type="ARBA" id="ARBA00037982"/>
    </source>
</evidence>
<dbReference type="AlphaFoldDB" id="D6BDH7"/>